<name>A0A4U8U818_9HELI</name>
<evidence type="ECO:0000256" key="4">
    <source>
        <dbReference type="ARBA" id="ARBA00022898"/>
    </source>
</evidence>
<dbReference type="CDD" id="cd00609">
    <property type="entry name" value="AAT_like"/>
    <property type="match status" value="1"/>
</dbReference>
<dbReference type="InterPro" id="IPR015421">
    <property type="entry name" value="PyrdxlP-dep_Trfase_major"/>
</dbReference>
<feature type="domain" description="Aminotransferase class I/classII large" evidence="6">
    <location>
        <begin position="28"/>
        <end position="351"/>
    </location>
</feature>
<keyword evidence="2 7" id="KW-0032">Aminotransferase</keyword>
<dbReference type="Gene3D" id="3.90.1150.10">
    <property type="entry name" value="Aspartate Aminotransferase, domain 1"/>
    <property type="match status" value="1"/>
</dbReference>
<dbReference type="PANTHER" id="PTHR42885">
    <property type="entry name" value="HISTIDINOL-PHOSPHATE AMINOTRANSFERASE-RELATED"/>
    <property type="match status" value="1"/>
</dbReference>
<dbReference type="RefSeq" id="WP_080745701.1">
    <property type="nucleotide sequence ID" value="NZ_CAMCCI010000129.1"/>
</dbReference>
<evidence type="ECO:0000313" key="7">
    <source>
        <dbReference type="EMBL" id="TLE07939.1"/>
    </source>
</evidence>
<dbReference type="GO" id="GO:0030170">
    <property type="term" value="F:pyridoxal phosphate binding"/>
    <property type="evidence" value="ECO:0007669"/>
    <property type="project" value="InterPro"/>
</dbReference>
<dbReference type="InterPro" id="IPR001917">
    <property type="entry name" value="Aminotrans_II_pyridoxalP_BS"/>
</dbReference>
<organism evidence="7 8">
    <name type="scientific">Helicobacter bilis</name>
    <dbReference type="NCBI Taxonomy" id="37372"/>
    <lineage>
        <taxon>Bacteria</taxon>
        <taxon>Pseudomonadati</taxon>
        <taxon>Campylobacterota</taxon>
        <taxon>Epsilonproteobacteria</taxon>
        <taxon>Campylobacterales</taxon>
        <taxon>Helicobacteraceae</taxon>
        <taxon>Helicobacter</taxon>
    </lineage>
</organism>
<dbReference type="InterPro" id="IPR004839">
    <property type="entry name" value="Aminotransferase_I/II_large"/>
</dbReference>
<dbReference type="AlphaFoldDB" id="A0A4U8U818"/>
<comment type="similarity">
    <text evidence="5">Belongs to the class-II pyridoxal-phosphate-dependent aminotransferase family.</text>
</comment>
<dbReference type="SUPFAM" id="SSF53383">
    <property type="entry name" value="PLP-dependent transferases"/>
    <property type="match status" value="1"/>
</dbReference>
<dbReference type="Pfam" id="PF00155">
    <property type="entry name" value="Aminotran_1_2"/>
    <property type="match status" value="1"/>
</dbReference>
<evidence type="ECO:0000313" key="8">
    <source>
        <dbReference type="Proteomes" id="UP000029857"/>
    </source>
</evidence>
<gene>
    <name evidence="7" type="ORF">LS79_010830</name>
</gene>
<evidence type="ECO:0000256" key="1">
    <source>
        <dbReference type="ARBA" id="ARBA00001933"/>
    </source>
</evidence>
<dbReference type="InterPro" id="IPR015422">
    <property type="entry name" value="PyrdxlP-dep_Trfase_small"/>
</dbReference>
<dbReference type="EMBL" id="JRPJ02000068">
    <property type="protein sequence ID" value="TLE07939.1"/>
    <property type="molecule type" value="Genomic_DNA"/>
</dbReference>
<keyword evidence="4 5" id="KW-0663">Pyridoxal phosphate</keyword>
<dbReference type="PANTHER" id="PTHR42885:SF2">
    <property type="entry name" value="HISTIDINOL-PHOSPHATE AMINOTRANSFERASE"/>
    <property type="match status" value="1"/>
</dbReference>
<dbReference type="Gene3D" id="3.40.640.10">
    <property type="entry name" value="Type I PLP-dependent aspartate aminotransferase-like (Major domain)"/>
    <property type="match status" value="1"/>
</dbReference>
<sequence length="357" mass="40921">MKPNSFIQNLKPYIPIAHKVWEISKKEEILKLDWNESSMPPSPKVLTALQQAVLSDNLHWYPNTHNAELLALLSNYANVPSECVEIFASSDCSHEFILQVFGSVGDRVCIVAPTYDNFRSRADGMGLQSAFFHTDEKGNIDFNLLDSFLANNQPKIVYICNPNNPTGTLHDILKLELLITKYGDMLFIIDEAYYEFCGKSVAYLLPTMQNLIITRTFSKAFGLASFRIGYCLSSAQNIAALNLLRNAKNITHLSQVAAIAALKDKEYMESYVKEVRLAREFFINALDSMREFKLYPSNANFVFIQHRDINGLKMFLEKRNIFIRDYSHIVDKHCRISIGTREQMQCVVREIERFCNE</sequence>
<protein>
    <submittedName>
        <fullName evidence="7">Histidinol-phosphate aminotransferase family protein</fullName>
    </submittedName>
</protein>
<comment type="caution">
    <text evidence="7">The sequence shown here is derived from an EMBL/GenBank/DDBJ whole genome shotgun (WGS) entry which is preliminary data.</text>
</comment>
<keyword evidence="3 7" id="KW-0808">Transferase</keyword>
<evidence type="ECO:0000259" key="6">
    <source>
        <dbReference type="Pfam" id="PF00155"/>
    </source>
</evidence>
<dbReference type="InterPro" id="IPR015424">
    <property type="entry name" value="PyrdxlP-dep_Trfase"/>
</dbReference>
<dbReference type="GO" id="GO:0008483">
    <property type="term" value="F:transaminase activity"/>
    <property type="evidence" value="ECO:0007669"/>
    <property type="project" value="UniProtKB-KW"/>
</dbReference>
<evidence type="ECO:0000256" key="3">
    <source>
        <dbReference type="ARBA" id="ARBA00022679"/>
    </source>
</evidence>
<comment type="cofactor">
    <cofactor evidence="1 5">
        <name>pyridoxal 5'-phosphate</name>
        <dbReference type="ChEBI" id="CHEBI:597326"/>
    </cofactor>
</comment>
<dbReference type="Proteomes" id="UP000029857">
    <property type="component" value="Unassembled WGS sequence"/>
</dbReference>
<accession>A0A4U8U818</accession>
<dbReference type="PROSITE" id="PS00599">
    <property type="entry name" value="AA_TRANSFER_CLASS_2"/>
    <property type="match status" value="1"/>
</dbReference>
<proteinExistence type="inferred from homology"/>
<evidence type="ECO:0000256" key="2">
    <source>
        <dbReference type="ARBA" id="ARBA00022576"/>
    </source>
</evidence>
<evidence type="ECO:0000256" key="5">
    <source>
        <dbReference type="RuleBase" id="RU003693"/>
    </source>
</evidence>
<reference evidence="7 8" key="1">
    <citation type="journal article" date="2014" name="Genome Announc.">
        <title>Draft genome sequences of eight enterohepatic helicobacter species isolated from both laboratory and wild rodents.</title>
        <authorList>
            <person name="Sheh A."/>
            <person name="Shen Z."/>
            <person name="Fox J.G."/>
        </authorList>
    </citation>
    <scope>NUCLEOTIDE SEQUENCE [LARGE SCALE GENOMIC DNA]</scope>
    <source>
        <strain evidence="7 8">ATCC 49320</strain>
    </source>
</reference>